<evidence type="ECO:0000313" key="5">
    <source>
        <dbReference type="Proteomes" id="UP000274695"/>
    </source>
</evidence>
<keyword evidence="5" id="KW-1185">Reference proteome</keyword>
<dbReference type="Proteomes" id="UP000274695">
    <property type="component" value="Unassembled WGS sequence"/>
</dbReference>
<evidence type="ECO:0000313" key="4">
    <source>
        <dbReference type="EMBL" id="RNL59729.1"/>
    </source>
</evidence>
<dbReference type="Pfam" id="PF13280">
    <property type="entry name" value="WYL"/>
    <property type="match status" value="1"/>
</dbReference>
<dbReference type="InterPro" id="IPR059020">
    <property type="entry name" value="CapW_CTD"/>
</dbReference>
<feature type="domain" description="WYL" evidence="1">
    <location>
        <begin position="126"/>
        <end position="192"/>
    </location>
</feature>
<dbReference type="InterPro" id="IPR016634">
    <property type="entry name" value="CapW-like"/>
</dbReference>
<dbReference type="PANTHER" id="PTHR34580:SF3">
    <property type="entry name" value="PROTEIN PAFB"/>
    <property type="match status" value="1"/>
</dbReference>
<feature type="domain" description="DNA-binding transcriptional repressor CapW C-terminal dimerisation" evidence="2">
    <location>
        <begin position="213"/>
        <end position="283"/>
    </location>
</feature>
<reference evidence="4 5" key="1">
    <citation type="submission" date="2018-10" db="EMBL/GenBank/DDBJ databases">
        <title>Draft genome sequence of Zhongshania sp. DSW25-10.</title>
        <authorList>
            <person name="Oh J."/>
        </authorList>
    </citation>
    <scope>NUCLEOTIDE SEQUENCE [LARGE SCALE GENOMIC DNA]</scope>
    <source>
        <strain evidence="4 5">DSW25-10</strain>
    </source>
</reference>
<evidence type="ECO:0000259" key="3">
    <source>
        <dbReference type="Pfam" id="PF26109"/>
    </source>
</evidence>
<comment type="caution">
    <text evidence="4">The sequence shown here is derived from an EMBL/GenBank/DDBJ whole genome shotgun (WGS) entry which is preliminary data.</text>
</comment>
<dbReference type="RefSeq" id="WP_123183268.1">
    <property type="nucleotide sequence ID" value="NZ_RHGB01000019.1"/>
</dbReference>
<dbReference type="PANTHER" id="PTHR34580">
    <property type="match status" value="1"/>
</dbReference>
<dbReference type="EMBL" id="RHGB01000019">
    <property type="protein sequence ID" value="RNL59729.1"/>
    <property type="molecule type" value="Genomic_DNA"/>
</dbReference>
<name>A0ABX9W2I8_9GAMM</name>
<gene>
    <name evidence="4" type="ORF">D0911_15205</name>
</gene>
<dbReference type="PIRSF" id="PIRSF015558">
    <property type="entry name" value="Txn_reg_DeoR_prd"/>
    <property type="match status" value="1"/>
</dbReference>
<dbReference type="Pfam" id="PF26107">
    <property type="entry name" value="BrxR_CTD"/>
    <property type="match status" value="1"/>
</dbReference>
<sequence>MSVNKEWPIRWDLLLRYRLIEIISFWEGRLTTNHLIDAFGIGRQQASRDINTYIREFAPDNLAYDTKLKGYKPGAKYRPVFTQGVADEYLQVLATQQELASTFASLQPSISLTEALTPPLRDLRPEVLAPITQAAREKKRVEICYSSLRNPEPEYRMIQPHTVIFNGHRWHVRAFCEQKMIYSDFVLSRISDKPELTLVGENTAEKDEAWQTIVELDICPDPRLNTAQKALIARDYGMTDGVLKISTRGALVAYILQNLRLEEELASTPPEGQQISLQNRATIKKWLFGQD</sequence>
<evidence type="ECO:0000259" key="2">
    <source>
        <dbReference type="Pfam" id="PF26107"/>
    </source>
</evidence>
<dbReference type="InterPro" id="IPR051534">
    <property type="entry name" value="CBASS_pafABC_assoc_protein"/>
</dbReference>
<dbReference type="Pfam" id="PF26109">
    <property type="entry name" value="WHD_BrxR"/>
    <property type="match status" value="1"/>
</dbReference>
<organism evidence="4 5">
    <name type="scientific">Zhongshania marina</name>
    <dbReference type="NCBI Taxonomy" id="2304603"/>
    <lineage>
        <taxon>Bacteria</taxon>
        <taxon>Pseudomonadati</taxon>
        <taxon>Pseudomonadota</taxon>
        <taxon>Gammaproteobacteria</taxon>
        <taxon>Cellvibrionales</taxon>
        <taxon>Spongiibacteraceae</taxon>
        <taxon>Zhongshania</taxon>
    </lineage>
</organism>
<protein>
    <submittedName>
        <fullName evidence="4">WYL domain-containing protein</fullName>
    </submittedName>
</protein>
<dbReference type="PROSITE" id="PS52050">
    <property type="entry name" value="WYL"/>
    <property type="match status" value="1"/>
</dbReference>
<proteinExistence type="predicted"/>
<evidence type="ECO:0000259" key="1">
    <source>
        <dbReference type="Pfam" id="PF13280"/>
    </source>
</evidence>
<dbReference type="InterPro" id="IPR026881">
    <property type="entry name" value="WYL_dom"/>
</dbReference>
<feature type="domain" description="DNA-binding transcriptional repressor CapW winged helix-turn-helix" evidence="3">
    <location>
        <begin position="12"/>
        <end position="94"/>
    </location>
</feature>
<accession>A0ABX9W2I8</accession>
<dbReference type="InterPro" id="IPR059019">
    <property type="entry name" value="WHD_CapW"/>
</dbReference>